<dbReference type="OrthoDB" id="72851at2759"/>
<dbReference type="GO" id="GO:0016020">
    <property type="term" value="C:membrane"/>
    <property type="evidence" value="ECO:0007669"/>
    <property type="project" value="UniProtKB-SubCell"/>
</dbReference>
<evidence type="ECO:0000256" key="6">
    <source>
        <dbReference type="ARBA" id="ARBA00023136"/>
    </source>
</evidence>
<dbReference type="InterPro" id="IPR001173">
    <property type="entry name" value="Glyco_trans_2-like"/>
</dbReference>
<evidence type="ECO:0000259" key="9">
    <source>
        <dbReference type="Pfam" id="PF13632"/>
    </source>
</evidence>
<comment type="caution">
    <text evidence="10">The sequence shown here is derived from an EMBL/GenBank/DDBJ whole genome shotgun (WGS) entry which is preliminary data.</text>
</comment>
<feature type="domain" description="Glycosyltransferase 2-like" evidence="9">
    <location>
        <begin position="253"/>
        <end position="453"/>
    </location>
</feature>
<name>A0A9W7W3H8_9PEZI</name>
<evidence type="ECO:0000313" key="10">
    <source>
        <dbReference type="EMBL" id="KAH9828475.1"/>
    </source>
</evidence>
<dbReference type="InterPro" id="IPR050321">
    <property type="entry name" value="Glycosyltr_2/OpgH_subfam"/>
</dbReference>
<feature type="transmembrane region" description="Helical" evidence="8">
    <location>
        <begin position="450"/>
        <end position="469"/>
    </location>
</feature>
<keyword evidence="2" id="KW-0328">Glycosyltransferase</keyword>
<dbReference type="EMBL" id="RIBY02001556">
    <property type="protein sequence ID" value="KAH9828475.1"/>
    <property type="molecule type" value="Genomic_DNA"/>
</dbReference>
<dbReference type="CDD" id="cd06423">
    <property type="entry name" value="CESA_like"/>
    <property type="match status" value="1"/>
</dbReference>
<keyword evidence="4 8" id="KW-0812">Transmembrane</keyword>
<evidence type="ECO:0000256" key="1">
    <source>
        <dbReference type="ARBA" id="ARBA00004141"/>
    </source>
</evidence>
<accession>A0A9W7W3H8</accession>
<evidence type="ECO:0000313" key="11">
    <source>
        <dbReference type="Proteomes" id="UP001138500"/>
    </source>
</evidence>
<dbReference type="InterPro" id="IPR029044">
    <property type="entry name" value="Nucleotide-diphossugar_trans"/>
</dbReference>
<evidence type="ECO:0000256" key="4">
    <source>
        <dbReference type="ARBA" id="ARBA00022692"/>
    </source>
</evidence>
<feature type="transmembrane region" description="Helical" evidence="8">
    <location>
        <begin position="94"/>
        <end position="113"/>
    </location>
</feature>
<dbReference type="AlphaFoldDB" id="A0A9W7W3H8"/>
<evidence type="ECO:0000256" key="5">
    <source>
        <dbReference type="ARBA" id="ARBA00022989"/>
    </source>
</evidence>
<evidence type="ECO:0000256" key="2">
    <source>
        <dbReference type="ARBA" id="ARBA00022676"/>
    </source>
</evidence>
<sequence>MLAGHHRRDGSISTTEAATSDDSAPPSAPPSFFHFHESKASIPRRIIRFINTQWLKFSDWLIDWTPVCLVVSYWVVCTAIFVMCSSLAIEVFYYFYMIANLYIAMTAAIESFLGLTPVRDAAKAADKVDATGKFPSEDSKLPILDMVMVAYLPNEKDIVVGQIMYALEELDYPKDKFRINLVYNTPRPIEPVETELRQLADRYPQLNVIKVPNSTSKADNLNHFFSLKATGADYTGIFDTDHFPHPHNPRWAAERFIKDQPDIVQGRCVVYNTNESFMAKMIAIEFDKIYAIAHPGRQRLAKFGLFCGSNGWWRSDLIRNLKMRGEMLTEDIDSALRAYGSGARAIHDMNVLSYEMAPNSFKSFWKQRMRWTQGWTQASIHHMPLVWTNPPNGTRRCKQERLALFSLLFTRELSYYLVSQHTCLLISFIINDWPNSPGTLAKLIFFRYPVAEWFLFTTIAALFATIYFTERVRSEFTTFRSMIVFSIIYIPYLILQSTMGLFGHARQIVAYSAWNPTART</sequence>
<comment type="subcellular location">
    <subcellularLocation>
        <location evidence="1">Membrane</location>
        <topology evidence="1">Multi-pass membrane protein</topology>
    </subcellularLocation>
</comment>
<dbReference type="Proteomes" id="UP001138500">
    <property type="component" value="Unassembled WGS sequence"/>
</dbReference>
<dbReference type="SUPFAM" id="SSF53448">
    <property type="entry name" value="Nucleotide-diphospho-sugar transferases"/>
    <property type="match status" value="1"/>
</dbReference>
<keyword evidence="3" id="KW-0808">Transferase</keyword>
<dbReference type="PANTHER" id="PTHR43867">
    <property type="entry name" value="CELLULOSE SYNTHASE CATALYTIC SUBUNIT A [UDP-FORMING]"/>
    <property type="match status" value="1"/>
</dbReference>
<evidence type="ECO:0000256" key="8">
    <source>
        <dbReference type="SAM" id="Phobius"/>
    </source>
</evidence>
<evidence type="ECO:0000256" key="7">
    <source>
        <dbReference type="SAM" id="MobiDB-lite"/>
    </source>
</evidence>
<dbReference type="Pfam" id="PF13632">
    <property type="entry name" value="Glyco_trans_2_3"/>
    <property type="match status" value="1"/>
</dbReference>
<organism evidence="10 11">
    <name type="scientific">Teratosphaeria destructans</name>
    <dbReference type="NCBI Taxonomy" id="418781"/>
    <lineage>
        <taxon>Eukaryota</taxon>
        <taxon>Fungi</taxon>
        <taxon>Dikarya</taxon>
        <taxon>Ascomycota</taxon>
        <taxon>Pezizomycotina</taxon>
        <taxon>Dothideomycetes</taxon>
        <taxon>Dothideomycetidae</taxon>
        <taxon>Mycosphaerellales</taxon>
        <taxon>Teratosphaeriaceae</taxon>
        <taxon>Teratosphaeria</taxon>
    </lineage>
</organism>
<feature type="transmembrane region" description="Helical" evidence="8">
    <location>
        <begin position="64"/>
        <end position="88"/>
    </location>
</feature>
<proteinExistence type="predicted"/>
<keyword evidence="11" id="KW-1185">Reference proteome</keyword>
<dbReference type="GO" id="GO:0016757">
    <property type="term" value="F:glycosyltransferase activity"/>
    <property type="evidence" value="ECO:0007669"/>
    <property type="project" value="UniProtKB-KW"/>
</dbReference>
<protein>
    <submittedName>
        <fullName evidence="10">Glycosyltransferase family 2 protein</fullName>
    </submittedName>
</protein>
<dbReference type="PANTHER" id="PTHR43867:SF2">
    <property type="entry name" value="CELLULOSE SYNTHASE CATALYTIC SUBUNIT A [UDP-FORMING]"/>
    <property type="match status" value="1"/>
</dbReference>
<dbReference type="Gene3D" id="3.90.550.10">
    <property type="entry name" value="Spore Coat Polysaccharide Biosynthesis Protein SpsA, Chain A"/>
    <property type="match status" value="1"/>
</dbReference>
<reference evidence="10 11" key="2">
    <citation type="journal article" date="2021" name="Curr. Genet.">
        <title>Genetic response to nitrogen starvation in the aggressive Eucalyptus foliar pathogen Teratosphaeria destructans.</title>
        <authorList>
            <person name="Havenga M."/>
            <person name="Wingfield B.D."/>
            <person name="Wingfield M.J."/>
            <person name="Dreyer L.L."/>
            <person name="Roets F."/>
            <person name="Aylward J."/>
        </authorList>
    </citation>
    <scope>NUCLEOTIDE SEQUENCE [LARGE SCALE GENOMIC DNA]</scope>
    <source>
        <strain evidence="10">CMW44962</strain>
    </source>
</reference>
<evidence type="ECO:0000256" key="3">
    <source>
        <dbReference type="ARBA" id="ARBA00022679"/>
    </source>
</evidence>
<gene>
    <name evidence="10" type="ORF">Tdes44962_MAKER02393</name>
</gene>
<feature type="region of interest" description="Disordered" evidence="7">
    <location>
        <begin position="1"/>
        <end position="28"/>
    </location>
</feature>
<reference evidence="10 11" key="1">
    <citation type="journal article" date="2018" name="IMA Fungus">
        <title>IMA Genome-F 10: Nine draft genome sequences of Claviceps purpurea s.lat., including C. arundinis, C. humidiphila, and C. cf. spartinae, pseudomolecules for the pitch canker pathogen Fusarium circinatum, draft genome of Davidsoniella eucalypti, Grosmannia galeiformis, Quambalaria eucalypti, and Teratosphaeria destructans.</title>
        <authorList>
            <person name="Wingfield B.D."/>
            <person name="Liu M."/>
            <person name="Nguyen H.D."/>
            <person name="Lane F.A."/>
            <person name="Morgan S.W."/>
            <person name="De Vos L."/>
            <person name="Wilken P.M."/>
            <person name="Duong T.A."/>
            <person name="Aylward J."/>
            <person name="Coetzee M.P."/>
            <person name="Dadej K."/>
            <person name="De Beer Z.W."/>
            <person name="Findlay W."/>
            <person name="Havenga M."/>
            <person name="Kolarik M."/>
            <person name="Menzies J.G."/>
            <person name="Naidoo K."/>
            <person name="Pochopski O."/>
            <person name="Shoukouhi P."/>
            <person name="Santana Q.C."/>
            <person name="Seifert K.A."/>
            <person name="Soal N."/>
            <person name="Steenkamp E.T."/>
            <person name="Tatham C.T."/>
            <person name="van der Nest M.A."/>
            <person name="Wingfield M.J."/>
        </authorList>
    </citation>
    <scope>NUCLEOTIDE SEQUENCE [LARGE SCALE GENOMIC DNA]</scope>
    <source>
        <strain evidence="10">CMW44962</strain>
    </source>
</reference>
<feature type="transmembrane region" description="Helical" evidence="8">
    <location>
        <begin position="481"/>
        <end position="502"/>
    </location>
</feature>
<keyword evidence="6 8" id="KW-0472">Membrane</keyword>
<keyword evidence="5 8" id="KW-1133">Transmembrane helix</keyword>